<keyword evidence="2" id="KW-1185">Reference proteome</keyword>
<reference evidence="1" key="1">
    <citation type="journal article" date="2022" name="bioRxiv">
        <title>Discovery and biosynthetic assessment of Streptomyces ortus sp nov. isolated from a deep-sea sponge.</title>
        <authorList>
            <person name="Williams S.E."/>
        </authorList>
    </citation>
    <scope>NUCLEOTIDE SEQUENCE</scope>
    <source>
        <strain evidence="1">A15ISP2-DRY2</strain>
    </source>
</reference>
<comment type="caution">
    <text evidence="1">The sequence shown here is derived from an EMBL/GenBank/DDBJ whole genome shotgun (WGS) entry which is preliminary data.</text>
</comment>
<proteinExistence type="predicted"/>
<dbReference type="Proteomes" id="UP001165590">
    <property type="component" value="Unassembled WGS sequence"/>
</dbReference>
<gene>
    <name evidence="1" type="ORF">K3769_18125</name>
</gene>
<sequence>MPATLVAPHIAPVVLTEDLSGMERVVALYASDMPTRYRYRRGDDASVLNWISQGMARLGREEIRQRASRLAGHRKLWMRDMTTPEIDRRHKVRFPSVRRLGVAEEAASLSISLVGVAPAARNLPVVVDGPCPKCDDAGKLWVNKVIDEFSGWYEEGYVPCWVCQSGGAA</sequence>
<organism evidence="1 2">
    <name type="scientific">Streptomyces ortus</name>
    <dbReference type="NCBI Taxonomy" id="2867268"/>
    <lineage>
        <taxon>Bacteria</taxon>
        <taxon>Bacillati</taxon>
        <taxon>Actinomycetota</taxon>
        <taxon>Actinomycetes</taxon>
        <taxon>Kitasatosporales</taxon>
        <taxon>Streptomycetaceae</taxon>
        <taxon>Streptomyces</taxon>
    </lineage>
</organism>
<dbReference type="RefSeq" id="WP_267027449.1">
    <property type="nucleotide sequence ID" value="NZ_JAIFZO010000002.1"/>
</dbReference>
<evidence type="ECO:0000313" key="2">
    <source>
        <dbReference type="Proteomes" id="UP001165590"/>
    </source>
</evidence>
<protein>
    <submittedName>
        <fullName evidence="1">Uncharacterized protein</fullName>
    </submittedName>
</protein>
<name>A0ABT3V4I4_9ACTN</name>
<dbReference type="EMBL" id="JAIFZO010000002">
    <property type="protein sequence ID" value="MCX4234670.1"/>
    <property type="molecule type" value="Genomic_DNA"/>
</dbReference>
<accession>A0ABT3V4I4</accession>
<evidence type="ECO:0000313" key="1">
    <source>
        <dbReference type="EMBL" id="MCX4234670.1"/>
    </source>
</evidence>